<evidence type="ECO:0000313" key="3">
    <source>
        <dbReference type="Proteomes" id="UP000258309"/>
    </source>
</evidence>
<proteinExistence type="predicted"/>
<comment type="caution">
    <text evidence="2">The sequence shown here is derived from an EMBL/GenBank/DDBJ whole genome shotgun (WGS) entry which is preliminary data.</text>
</comment>
<protein>
    <submittedName>
        <fullName evidence="2">Uncharacterized protein</fullName>
    </submittedName>
</protein>
<accession>A0A3E2GZZ0</accession>
<feature type="region of interest" description="Disordered" evidence="1">
    <location>
        <begin position="100"/>
        <end position="196"/>
    </location>
</feature>
<feature type="non-terminal residue" evidence="2">
    <location>
        <position position="248"/>
    </location>
</feature>
<dbReference type="AlphaFoldDB" id="A0A3E2GZZ0"/>
<reference evidence="2 3" key="1">
    <citation type="submission" date="2018-05" db="EMBL/GenBank/DDBJ databases">
        <title>Draft genome sequence of Scytalidium lignicola DSM 105466, a ubiquitous saprotrophic fungus.</title>
        <authorList>
            <person name="Buettner E."/>
            <person name="Gebauer A.M."/>
            <person name="Hofrichter M."/>
            <person name="Liers C."/>
            <person name="Kellner H."/>
        </authorList>
    </citation>
    <scope>NUCLEOTIDE SEQUENCE [LARGE SCALE GENOMIC DNA]</scope>
    <source>
        <strain evidence="2 3">DSM 105466</strain>
    </source>
</reference>
<name>A0A3E2GZZ0_SCYLI</name>
<feature type="compositionally biased region" description="Basic residues" evidence="1">
    <location>
        <begin position="185"/>
        <end position="194"/>
    </location>
</feature>
<sequence length="248" mass="27357">MSKPSPTTTKAMEGTTISFPALPTHPNATIRHLASLPPLRPSTVLRLVITAQASQVYGPSVSRWLDSLREPALIAITITKEVAAPFSTDSNDVRGLRNRAAVSESDTAATTTSTAPAFLRRSRRRRCQAAPESPKVPPSNPNNKQNDKSSNKVGTQSSRRAPSRPTRRSVPTSTDNTTEPAPRQTKTRIRRQHQATRLEQNRRLATLFRQIADVLEWEVIKKVEEGEEEHADEAVEQLAAKAWTSGKQ</sequence>
<dbReference type="EMBL" id="NCSJ02000248">
    <property type="protein sequence ID" value="RFU26678.1"/>
    <property type="molecule type" value="Genomic_DNA"/>
</dbReference>
<evidence type="ECO:0000313" key="2">
    <source>
        <dbReference type="EMBL" id="RFU26678.1"/>
    </source>
</evidence>
<keyword evidence="3" id="KW-1185">Reference proteome</keyword>
<feature type="compositionally biased region" description="Polar residues" evidence="1">
    <location>
        <begin position="1"/>
        <end position="18"/>
    </location>
</feature>
<organism evidence="2 3">
    <name type="scientific">Scytalidium lignicola</name>
    <name type="common">Hyphomycete</name>
    <dbReference type="NCBI Taxonomy" id="5539"/>
    <lineage>
        <taxon>Eukaryota</taxon>
        <taxon>Fungi</taxon>
        <taxon>Dikarya</taxon>
        <taxon>Ascomycota</taxon>
        <taxon>Pezizomycotina</taxon>
        <taxon>Leotiomycetes</taxon>
        <taxon>Leotiomycetes incertae sedis</taxon>
        <taxon>Scytalidium</taxon>
    </lineage>
</organism>
<feature type="region of interest" description="Disordered" evidence="1">
    <location>
        <begin position="1"/>
        <end position="23"/>
    </location>
</feature>
<feature type="compositionally biased region" description="Low complexity" evidence="1">
    <location>
        <begin position="100"/>
        <end position="117"/>
    </location>
</feature>
<dbReference type="Proteomes" id="UP000258309">
    <property type="component" value="Unassembled WGS sequence"/>
</dbReference>
<gene>
    <name evidence="2" type="ORF">B7463_g9649</name>
</gene>
<evidence type="ECO:0000256" key="1">
    <source>
        <dbReference type="SAM" id="MobiDB-lite"/>
    </source>
</evidence>
<feature type="non-terminal residue" evidence="2">
    <location>
        <position position="1"/>
    </location>
</feature>